<name>G7VIF7_9CREN</name>
<dbReference type="EMBL" id="CP003098">
    <property type="protein sequence ID" value="AET33437.1"/>
    <property type="molecule type" value="Genomic_DNA"/>
</dbReference>
<dbReference type="AlphaFoldDB" id="G7VIF7"/>
<evidence type="ECO:0000313" key="1">
    <source>
        <dbReference type="EMBL" id="AET33437.1"/>
    </source>
</evidence>
<protein>
    <submittedName>
        <fullName evidence="1">Uncharacterized protein</fullName>
    </submittedName>
</protein>
<reference evidence="1 2" key="1">
    <citation type="journal article" date="2012" name="J. Bacteriol.">
        <title>Complete genome sequence of strain 1860, a crenarchaeon of the genus pyrobaculum able to grow with various electron acceptors.</title>
        <authorList>
            <person name="Mardanov A.V."/>
            <person name="Gumerov V.M."/>
            <person name="Slobodkina G.B."/>
            <person name="Beletsky A.V."/>
            <person name="Bonch-Osmolovskaya E.A."/>
            <person name="Ravin N.V."/>
            <person name="Skryabin K.G."/>
        </authorList>
    </citation>
    <scope>NUCLEOTIDE SEQUENCE [LARGE SCALE GENOMIC DNA]</scope>
    <source>
        <strain evidence="1 2">1860</strain>
    </source>
</reference>
<evidence type="ECO:0000313" key="2">
    <source>
        <dbReference type="Proteomes" id="UP000005867"/>
    </source>
</evidence>
<dbReference type="KEGG" id="pyr:P186_2041"/>
<organism evidence="1 2">
    <name type="scientific">Pyrobaculum ferrireducens</name>
    <dbReference type="NCBI Taxonomy" id="1104324"/>
    <lineage>
        <taxon>Archaea</taxon>
        <taxon>Thermoproteota</taxon>
        <taxon>Thermoprotei</taxon>
        <taxon>Thermoproteales</taxon>
        <taxon>Thermoproteaceae</taxon>
        <taxon>Pyrobaculum</taxon>
    </lineage>
</organism>
<accession>G7VIF7</accession>
<dbReference type="GeneID" id="11596530"/>
<dbReference type="Proteomes" id="UP000005867">
    <property type="component" value="Chromosome"/>
</dbReference>
<dbReference type="eggNOG" id="arCOG03742">
    <property type="taxonomic scope" value="Archaea"/>
</dbReference>
<dbReference type="RefSeq" id="WP_014289262.1">
    <property type="nucleotide sequence ID" value="NC_016645.1"/>
</dbReference>
<sequence>MDKRVVELDVSYAKLGLYGEGAMSFEVIDYSPVDVFIGVRALEALGFVVDLAAGTLKKIGLIAV</sequence>
<keyword evidence="2" id="KW-1185">Reference proteome</keyword>
<proteinExistence type="predicted"/>
<gene>
    <name evidence="1" type="ORF">P186_2041</name>
</gene>
<dbReference type="BioCyc" id="PSP1104324:GJSN-1993-MONOMER"/>
<dbReference type="HOGENOM" id="CLU_2857243_0_0_2"/>